<comment type="caution">
    <text evidence="2">The sequence shown here is derived from an EMBL/GenBank/DDBJ whole genome shotgun (WGS) entry which is preliminary data.</text>
</comment>
<proteinExistence type="predicted"/>
<sequence length="57" mass="5612">MSAAGGPVARRPHSDDQFSVLSAGGAPGPGPIFFGSVGLPAVDVLDEVVVVSPDPPD</sequence>
<keyword evidence="3" id="KW-1185">Reference proteome</keyword>
<accession>A0A4Q7UG42</accession>
<feature type="region of interest" description="Disordered" evidence="1">
    <location>
        <begin position="1"/>
        <end position="23"/>
    </location>
</feature>
<dbReference type="AlphaFoldDB" id="A0A4Q7UG42"/>
<gene>
    <name evidence="2" type="ORF">EV382_3379</name>
</gene>
<evidence type="ECO:0000313" key="2">
    <source>
        <dbReference type="EMBL" id="RZT80136.1"/>
    </source>
</evidence>
<reference evidence="2 3" key="1">
    <citation type="submission" date="2019-02" db="EMBL/GenBank/DDBJ databases">
        <title>Sequencing the genomes of 1000 actinobacteria strains.</title>
        <authorList>
            <person name="Klenk H.-P."/>
        </authorList>
    </citation>
    <scope>NUCLEOTIDE SEQUENCE [LARGE SCALE GENOMIC DNA]</scope>
    <source>
        <strain evidence="2 3">DSM 45888</strain>
    </source>
</reference>
<dbReference type="EMBL" id="SHKK01000001">
    <property type="protein sequence ID" value="RZT80136.1"/>
    <property type="molecule type" value="Genomic_DNA"/>
</dbReference>
<name>A0A4Q7UG42_9ACTN</name>
<evidence type="ECO:0000313" key="3">
    <source>
        <dbReference type="Proteomes" id="UP000293781"/>
    </source>
</evidence>
<organism evidence="2 3">
    <name type="scientific">Micromonospora violae</name>
    <dbReference type="NCBI Taxonomy" id="1278207"/>
    <lineage>
        <taxon>Bacteria</taxon>
        <taxon>Bacillati</taxon>
        <taxon>Actinomycetota</taxon>
        <taxon>Actinomycetes</taxon>
        <taxon>Micromonosporales</taxon>
        <taxon>Micromonosporaceae</taxon>
        <taxon>Micromonospora</taxon>
    </lineage>
</organism>
<evidence type="ECO:0000256" key="1">
    <source>
        <dbReference type="SAM" id="MobiDB-lite"/>
    </source>
</evidence>
<dbReference type="Proteomes" id="UP000293781">
    <property type="component" value="Unassembled WGS sequence"/>
</dbReference>
<protein>
    <submittedName>
        <fullName evidence="2">Uncharacterized protein</fullName>
    </submittedName>
</protein>